<dbReference type="GO" id="GO:0000271">
    <property type="term" value="P:polysaccharide biosynthetic process"/>
    <property type="evidence" value="ECO:0007669"/>
    <property type="project" value="TreeGrafter"/>
</dbReference>
<name>A0A1M7SHF3_9SPHN</name>
<dbReference type="InterPro" id="IPR002656">
    <property type="entry name" value="Acyl_transf_3_dom"/>
</dbReference>
<dbReference type="InterPro" id="IPR050879">
    <property type="entry name" value="Acyltransferase_3"/>
</dbReference>
<feature type="transmembrane region" description="Helical" evidence="1">
    <location>
        <begin position="241"/>
        <end position="260"/>
    </location>
</feature>
<dbReference type="EMBL" id="FRDF01000009">
    <property type="protein sequence ID" value="SHN57916.1"/>
    <property type="molecule type" value="Genomic_DNA"/>
</dbReference>
<evidence type="ECO:0000313" key="4">
    <source>
        <dbReference type="Proteomes" id="UP000184391"/>
    </source>
</evidence>
<dbReference type="Proteomes" id="UP000184391">
    <property type="component" value="Unassembled WGS sequence"/>
</dbReference>
<dbReference type="AlphaFoldDB" id="A0A1M7SHF3"/>
<evidence type="ECO:0000313" key="3">
    <source>
        <dbReference type="EMBL" id="SHN57916.1"/>
    </source>
</evidence>
<dbReference type="GO" id="GO:0016747">
    <property type="term" value="F:acyltransferase activity, transferring groups other than amino-acyl groups"/>
    <property type="evidence" value="ECO:0007669"/>
    <property type="project" value="InterPro"/>
</dbReference>
<feature type="transmembrane region" description="Helical" evidence="1">
    <location>
        <begin position="267"/>
        <end position="289"/>
    </location>
</feature>
<protein>
    <submittedName>
        <fullName evidence="3">Peptidoglycan/LPS O-acetylase OafA/YrhL, contains acyltransferase and SGNH-hydrolase domains</fullName>
    </submittedName>
</protein>
<keyword evidence="4" id="KW-1185">Reference proteome</keyword>
<dbReference type="STRING" id="198312.SAMN02745193_01698"/>
<reference evidence="4" key="1">
    <citation type="submission" date="2016-12" db="EMBL/GenBank/DDBJ databases">
        <authorList>
            <person name="Varghese N."/>
            <person name="Submissions S."/>
        </authorList>
    </citation>
    <scope>NUCLEOTIDE SEQUENCE [LARGE SCALE GENOMIC DNA]</scope>
    <source>
        <strain evidence="4">DSM 11032</strain>
    </source>
</reference>
<keyword evidence="1" id="KW-0812">Transmembrane</keyword>
<gene>
    <name evidence="3" type="ORF">SAMN02745193_01698</name>
</gene>
<evidence type="ECO:0000259" key="2">
    <source>
        <dbReference type="Pfam" id="PF01757"/>
    </source>
</evidence>
<feature type="transmembrane region" description="Helical" evidence="1">
    <location>
        <begin position="43"/>
        <end position="62"/>
    </location>
</feature>
<feature type="transmembrane region" description="Helical" evidence="1">
    <location>
        <begin position="301"/>
        <end position="323"/>
    </location>
</feature>
<accession>A0A1M7SHF3</accession>
<dbReference type="GO" id="GO:0016020">
    <property type="term" value="C:membrane"/>
    <property type="evidence" value="ECO:0007669"/>
    <property type="project" value="TreeGrafter"/>
</dbReference>
<organism evidence="3 4">
    <name type="scientific">Erythrobacter sanguineus</name>
    <dbReference type="NCBI Taxonomy" id="198312"/>
    <lineage>
        <taxon>Bacteria</taxon>
        <taxon>Pseudomonadati</taxon>
        <taxon>Pseudomonadota</taxon>
        <taxon>Alphaproteobacteria</taxon>
        <taxon>Sphingomonadales</taxon>
        <taxon>Erythrobacteraceae</taxon>
        <taxon>Erythrobacter/Porphyrobacter group</taxon>
        <taxon>Erythrobacter</taxon>
    </lineage>
</organism>
<feature type="transmembrane region" description="Helical" evidence="1">
    <location>
        <begin position="160"/>
        <end position="180"/>
    </location>
</feature>
<proteinExistence type="predicted"/>
<dbReference type="GO" id="GO:0016787">
    <property type="term" value="F:hydrolase activity"/>
    <property type="evidence" value="ECO:0007669"/>
    <property type="project" value="UniProtKB-KW"/>
</dbReference>
<keyword evidence="1" id="KW-0472">Membrane</keyword>
<sequence length="349" mass="38088">MVVAIDKSKPAIASGTYIPALDGLRAVAALLVVAFHARIVSGGFIGVDVFFVLSAFLITGILQREISQTGAIRLSRFYLRRLARLGPALAFLLAGYIAFAPLIWPSHPHLFDAMLAGLYVSNYSFALFKEPLYLQHTWSLAVEDQFYLLWRLLLPVLMRARIPILWLGAAYVAVICWRASFGDDWASYYYRADTRASGLIIGAALALYLHRLTFTPVYAWTGIGAIIVAAAFGEFGPTSATVFPVAEIGAALVVGAAAHGQLGRLKIALCAPIAIRLGKLSYGIYLWHYPITVALRPWLDGVTLFGAVLVPSVALAWLSFVTIERLPMMIGTRVDLKARRAVIPTGQRP</sequence>
<keyword evidence="3" id="KW-0012">Acyltransferase</keyword>
<dbReference type="PANTHER" id="PTHR23028">
    <property type="entry name" value="ACETYLTRANSFERASE"/>
    <property type="match status" value="1"/>
</dbReference>
<feature type="transmembrane region" description="Helical" evidence="1">
    <location>
        <begin position="82"/>
        <end position="104"/>
    </location>
</feature>
<dbReference type="PANTHER" id="PTHR23028:SF53">
    <property type="entry name" value="ACYL_TRANSF_3 DOMAIN-CONTAINING PROTEIN"/>
    <property type="match status" value="1"/>
</dbReference>
<feature type="transmembrane region" description="Helical" evidence="1">
    <location>
        <begin position="12"/>
        <end position="37"/>
    </location>
</feature>
<feature type="domain" description="Acyltransferase 3" evidence="2">
    <location>
        <begin position="19"/>
        <end position="318"/>
    </location>
</feature>
<keyword evidence="3" id="KW-0378">Hydrolase</keyword>
<dbReference type="Pfam" id="PF01757">
    <property type="entry name" value="Acyl_transf_3"/>
    <property type="match status" value="1"/>
</dbReference>
<keyword evidence="3" id="KW-0808">Transferase</keyword>
<evidence type="ECO:0000256" key="1">
    <source>
        <dbReference type="SAM" id="Phobius"/>
    </source>
</evidence>
<keyword evidence="1" id="KW-1133">Transmembrane helix</keyword>
<feature type="transmembrane region" description="Helical" evidence="1">
    <location>
        <begin position="217"/>
        <end position="235"/>
    </location>
</feature>